<dbReference type="GO" id="GO:0006508">
    <property type="term" value="P:proteolysis"/>
    <property type="evidence" value="ECO:0007669"/>
    <property type="project" value="InterPro"/>
</dbReference>
<evidence type="ECO:0008006" key="3">
    <source>
        <dbReference type="Google" id="ProtNLM"/>
    </source>
</evidence>
<dbReference type="InterPro" id="IPR038765">
    <property type="entry name" value="Papain-like_cys_pep_sf"/>
</dbReference>
<dbReference type="InterPro" id="IPR044934">
    <property type="entry name" value="Streptopain_sf"/>
</dbReference>
<dbReference type="InterPro" id="IPR000200">
    <property type="entry name" value="Peptidase_C10"/>
</dbReference>
<sequence>MKNLFLLVLLIITSCDNVVDIPKNKENSIELTYDEFLSIANESHRELTEKEVIDIVENFMKSSNEFKSRTALNLNMSVEKKSYIEYSKNKKLQLPLYNIVVNSTNFQDIAIVSGDSRMPFILAYYSIDKKKSDIDQPDNDMMLNISKEMLLNDLNSIVRICDSLCDKTKSKISEKLNIEKNKIRLADISSRILIKDTKNTRANMIIDSSTIPGTVIGRFGPWCEVKWDVGMPYNRTMPQECPNNWLWDNRYAISSVVVAVAQAMAYFQPNMSVYNENIDWSYLKENEEIHEDSDYFGQYVQDPIRRRNMVANLMKYIGEQCGVIYNCNGASVNFSNVINFLSNYGISIDGKQNFDVSKMTKYIEDLNPIIMYGQTSTNGGHWWLIDGMIAVMSDNQVINKYVHANMGMGKSYTGFYYVSSGMTFDASFAHFTKNICMYPNIRR</sequence>
<dbReference type="Proteomes" id="UP000286114">
    <property type="component" value="Unassembled WGS sequence"/>
</dbReference>
<dbReference type="GO" id="GO:0008234">
    <property type="term" value="F:cysteine-type peptidase activity"/>
    <property type="evidence" value="ECO:0007669"/>
    <property type="project" value="InterPro"/>
</dbReference>
<organism evidence="1 2">
    <name type="scientific">Bacteroides uniformis</name>
    <dbReference type="NCBI Taxonomy" id="820"/>
    <lineage>
        <taxon>Bacteria</taxon>
        <taxon>Pseudomonadati</taxon>
        <taxon>Bacteroidota</taxon>
        <taxon>Bacteroidia</taxon>
        <taxon>Bacteroidales</taxon>
        <taxon>Bacteroidaceae</taxon>
        <taxon>Bacteroides</taxon>
    </lineage>
</organism>
<comment type="caution">
    <text evidence="1">The sequence shown here is derived from an EMBL/GenBank/DDBJ whole genome shotgun (WGS) entry which is preliminary data.</text>
</comment>
<dbReference type="Pfam" id="PF01640">
    <property type="entry name" value="Peptidase_C10"/>
    <property type="match status" value="1"/>
</dbReference>
<name>A0A413WZM6_BACUN</name>
<dbReference type="SUPFAM" id="SSF54001">
    <property type="entry name" value="Cysteine proteinases"/>
    <property type="match status" value="1"/>
</dbReference>
<accession>A0A413WZM6</accession>
<dbReference type="RefSeq" id="WP_117856133.1">
    <property type="nucleotide sequence ID" value="NZ_QSHA01000019.1"/>
</dbReference>
<gene>
    <name evidence="1" type="ORF">DW873_17930</name>
</gene>
<dbReference type="PROSITE" id="PS51257">
    <property type="entry name" value="PROKAR_LIPOPROTEIN"/>
    <property type="match status" value="1"/>
</dbReference>
<protein>
    <recommendedName>
        <fullName evidence="3">Spi protease inhibitor domain-containing protein</fullName>
    </recommendedName>
</protein>
<proteinExistence type="predicted"/>
<evidence type="ECO:0000313" key="1">
    <source>
        <dbReference type="EMBL" id="RHB68588.1"/>
    </source>
</evidence>
<dbReference type="Gene3D" id="3.90.70.50">
    <property type="entry name" value="Peptidase C10, streptopain"/>
    <property type="match status" value="2"/>
</dbReference>
<dbReference type="EMBL" id="QSHA01000019">
    <property type="protein sequence ID" value="RHB68588.1"/>
    <property type="molecule type" value="Genomic_DNA"/>
</dbReference>
<dbReference type="AlphaFoldDB" id="A0A413WZM6"/>
<evidence type="ECO:0000313" key="2">
    <source>
        <dbReference type="Proteomes" id="UP000286114"/>
    </source>
</evidence>
<reference evidence="1 2" key="1">
    <citation type="submission" date="2018-08" db="EMBL/GenBank/DDBJ databases">
        <title>A genome reference for cultivated species of the human gut microbiota.</title>
        <authorList>
            <person name="Zou Y."/>
            <person name="Xue W."/>
            <person name="Luo G."/>
        </authorList>
    </citation>
    <scope>NUCLEOTIDE SEQUENCE [LARGE SCALE GENOMIC DNA]</scope>
    <source>
        <strain evidence="1 2">AM39-1</strain>
    </source>
</reference>